<protein>
    <submittedName>
        <fullName evidence="1">Uncharacterized protein</fullName>
    </submittedName>
</protein>
<accession>A0A1W0WY05</accession>
<evidence type="ECO:0000313" key="2">
    <source>
        <dbReference type="Proteomes" id="UP000192578"/>
    </source>
</evidence>
<reference evidence="2" key="1">
    <citation type="submission" date="2017-01" db="EMBL/GenBank/DDBJ databases">
        <title>Comparative genomics of anhydrobiosis in the tardigrade Hypsibius dujardini.</title>
        <authorList>
            <person name="Yoshida Y."/>
            <person name="Koutsovoulos G."/>
            <person name="Laetsch D."/>
            <person name="Stevens L."/>
            <person name="Kumar S."/>
            <person name="Horikawa D."/>
            <person name="Ishino K."/>
            <person name="Komine S."/>
            <person name="Tomita M."/>
            <person name="Blaxter M."/>
            <person name="Arakawa K."/>
        </authorList>
    </citation>
    <scope>NUCLEOTIDE SEQUENCE [LARGE SCALE GENOMIC DNA]</scope>
    <source>
        <strain evidence="2">Z151</strain>
    </source>
</reference>
<name>A0A1W0WY05_HYPEX</name>
<dbReference type="Proteomes" id="UP000192578">
    <property type="component" value="Unassembled WGS sequence"/>
</dbReference>
<dbReference type="EMBL" id="MTYJ01000033">
    <property type="protein sequence ID" value="OQV20069.1"/>
    <property type="molecule type" value="Genomic_DNA"/>
</dbReference>
<gene>
    <name evidence="1" type="ORF">BV898_05863</name>
</gene>
<comment type="caution">
    <text evidence="1">The sequence shown here is derived from an EMBL/GenBank/DDBJ whole genome shotgun (WGS) entry which is preliminary data.</text>
</comment>
<organism evidence="1 2">
    <name type="scientific">Hypsibius exemplaris</name>
    <name type="common">Freshwater tardigrade</name>
    <dbReference type="NCBI Taxonomy" id="2072580"/>
    <lineage>
        <taxon>Eukaryota</taxon>
        <taxon>Metazoa</taxon>
        <taxon>Ecdysozoa</taxon>
        <taxon>Tardigrada</taxon>
        <taxon>Eutardigrada</taxon>
        <taxon>Parachela</taxon>
        <taxon>Hypsibioidea</taxon>
        <taxon>Hypsibiidae</taxon>
        <taxon>Hypsibius</taxon>
    </lineage>
</organism>
<keyword evidence="2" id="KW-1185">Reference proteome</keyword>
<evidence type="ECO:0000313" key="1">
    <source>
        <dbReference type="EMBL" id="OQV20069.1"/>
    </source>
</evidence>
<proteinExistence type="predicted"/>
<dbReference type="AlphaFoldDB" id="A0A1W0WY05"/>
<dbReference type="OrthoDB" id="10631340at2759"/>
<sequence>MSGAREVVRVFVGIINKVNAAEMIQLAQKFVMLHGVQHYQGDPAPHSNGFFLTFYSEAEAETAVRRMEDAPLGEAVSGFASARVVFPDEADVAIIQRMEREMWLEPDYLTAPTNETDEDVFSLAMLMYNQLNLFERYPERKAKATQEQLEAHLEGLIYTVINHNRQHKYIFNLVSPEAVVCSVLLAHTDGFLDEAQLKHALKAQPSYACRRKFRYDVTSTVLTLPSEWQVTFDQEKLMEWAARHLDNINPWVKKIKELKIKVINPHVLQVFTESDAQRSQLIESVTKLRDDPAARYKGVRVSAVQWKVYLMYRMLPAYVEDQLFLKRMLEGSDEELAELRTCGSSPGGCGADQNAVDDMTDSFYSELAQLRNPVEFYVQRDGQNSAAAGSVRFLDLFVFTTDYRQSALKRTETIRLFNTQLDALIVTSGAQNGLILNFSAPFDALGGIVFYLVFHVEDEGYLKRTVRMVKDNHLHFIDVIQQNAGNPIKTSVQRGIGFDIEFRANECRQLVDLVQLSQLLLDLE</sequence>